<name>A0ABR0K4V0_9EURO</name>
<dbReference type="Pfam" id="PF13522">
    <property type="entry name" value="GATase_6"/>
    <property type="match status" value="1"/>
</dbReference>
<dbReference type="InterPro" id="IPR029055">
    <property type="entry name" value="Ntn_hydrolases_N"/>
</dbReference>
<dbReference type="PANTHER" id="PTHR43187:SF1">
    <property type="entry name" value="GLUTAMINE AMIDOTRANSFERASE DUG3-RELATED"/>
    <property type="match status" value="1"/>
</dbReference>
<dbReference type="EMBL" id="JAVRRG010000092">
    <property type="protein sequence ID" value="KAK5087336.1"/>
    <property type="molecule type" value="Genomic_DNA"/>
</dbReference>
<reference evidence="3 4" key="1">
    <citation type="submission" date="2023-08" db="EMBL/GenBank/DDBJ databases">
        <title>Black Yeasts Isolated from many extreme environments.</title>
        <authorList>
            <person name="Coleine C."/>
            <person name="Stajich J.E."/>
            <person name="Selbmann L."/>
        </authorList>
    </citation>
    <scope>NUCLEOTIDE SEQUENCE [LARGE SCALE GENOMIC DNA]</scope>
    <source>
        <strain evidence="3 4">CCFEE 5885</strain>
    </source>
</reference>
<dbReference type="Gene3D" id="3.60.20.10">
    <property type="entry name" value="Glutamine Phosphoribosylpyrophosphate, subunit 1, domain 1"/>
    <property type="match status" value="1"/>
</dbReference>
<feature type="domain" description="Glutamine amidotransferase type-2" evidence="2">
    <location>
        <begin position="2"/>
        <end position="358"/>
    </location>
</feature>
<dbReference type="InterPro" id="IPR017932">
    <property type="entry name" value="GATase_2_dom"/>
</dbReference>
<accession>A0ABR0K4V0</accession>
<evidence type="ECO:0000256" key="1">
    <source>
        <dbReference type="SAM" id="MobiDB-lite"/>
    </source>
</evidence>
<sequence length="358" mass="40059">MCRWFAYISPTEPCLLEDVLITPKHSLVKQVHEHYLPGLVPRNPKSLGDDVLVRARNSAHNIDGLGVAWYTSSSADFENGDSGLSADSTWKEGLRPAAYKTIVPPINDINFRSICANTESRIVFSHIRAASGTPIVHTNNHPFIFGRHTCMHNGVVSNFSTIRRAMCARMNGYAYAAILGSTDSEHIFALYMTYLTEKHGGDQASWEREYSVKEMATALHDAVATVLNLQEEYLGTKRTPNSLNLCVTDGTKLVAYRLRNHANQDPPSLYYSTKAGTTLNRKYEDHPDGAHIQDDSGRKPRSKHGKHLIVASEPSTYHANDWHLIGREQMLLADEKGGVRVEDIPYDKKWDAEDPTIK</sequence>
<keyword evidence="4" id="KW-1185">Reference proteome</keyword>
<feature type="region of interest" description="Disordered" evidence="1">
    <location>
        <begin position="280"/>
        <end position="305"/>
    </location>
</feature>
<dbReference type="PANTHER" id="PTHR43187">
    <property type="entry name" value="GLUTAMINE AMIDOTRANSFERASE DUG3-RELATED"/>
    <property type="match status" value="1"/>
</dbReference>
<proteinExistence type="predicted"/>
<protein>
    <recommendedName>
        <fullName evidence="2">Glutamine amidotransferase type-2 domain-containing protein</fullName>
    </recommendedName>
</protein>
<evidence type="ECO:0000313" key="4">
    <source>
        <dbReference type="Proteomes" id="UP001345013"/>
    </source>
</evidence>
<evidence type="ECO:0000259" key="2">
    <source>
        <dbReference type="PROSITE" id="PS51278"/>
    </source>
</evidence>
<dbReference type="SUPFAM" id="SSF56235">
    <property type="entry name" value="N-terminal nucleophile aminohydrolases (Ntn hydrolases)"/>
    <property type="match status" value="1"/>
</dbReference>
<dbReference type="PROSITE" id="PS51278">
    <property type="entry name" value="GATASE_TYPE_2"/>
    <property type="match status" value="1"/>
</dbReference>
<dbReference type="Proteomes" id="UP001345013">
    <property type="component" value="Unassembled WGS sequence"/>
</dbReference>
<comment type="caution">
    <text evidence="3">The sequence shown here is derived from an EMBL/GenBank/DDBJ whole genome shotgun (WGS) entry which is preliminary data.</text>
</comment>
<evidence type="ECO:0000313" key="3">
    <source>
        <dbReference type="EMBL" id="KAK5087336.1"/>
    </source>
</evidence>
<gene>
    <name evidence="3" type="ORF">LTR24_006777</name>
</gene>
<dbReference type="InterPro" id="IPR052373">
    <property type="entry name" value="Gamma-glu_amide_hydrolase"/>
</dbReference>
<organism evidence="3 4">
    <name type="scientific">Lithohypha guttulata</name>
    <dbReference type="NCBI Taxonomy" id="1690604"/>
    <lineage>
        <taxon>Eukaryota</taxon>
        <taxon>Fungi</taxon>
        <taxon>Dikarya</taxon>
        <taxon>Ascomycota</taxon>
        <taxon>Pezizomycotina</taxon>
        <taxon>Eurotiomycetes</taxon>
        <taxon>Chaetothyriomycetidae</taxon>
        <taxon>Chaetothyriales</taxon>
        <taxon>Trichomeriaceae</taxon>
        <taxon>Lithohypha</taxon>
    </lineage>
</organism>
<dbReference type="CDD" id="cd01908">
    <property type="entry name" value="YafJ"/>
    <property type="match status" value="1"/>
</dbReference>
<feature type="compositionally biased region" description="Basic and acidic residues" evidence="1">
    <location>
        <begin position="281"/>
        <end position="298"/>
    </location>
</feature>